<sequence length="144" mass="15638">MVRSDDVSTLPRRRGDAPPRCRRTAPFRRKTLHELTLAEHVVHIVEDAARRAGARRVTRVRLALGLLAHVETDTLLYCCQLAARDSLAADADFQAERSPAQAHCADCGADAELAALPARCPQCGGENLSLQGGEEMRVIDIGIS</sequence>
<reference evidence="6 7" key="1">
    <citation type="submission" date="2018-01" db="EMBL/GenBank/DDBJ databases">
        <title>Genomic Sequence of Chromobacterium MWU13-2610 from wild cranberry bogs within the Cape Cod National Seashore.</title>
        <authorList>
            <person name="O'Hara-Hanley K."/>
            <person name="Soby S."/>
            <person name="Harrison A."/>
        </authorList>
    </citation>
    <scope>NUCLEOTIDE SEQUENCE [LARGE SCALE GENOMIC DNA]</scope>
    <source>
        <strain evidence="6 7">MWU13-2610</strain>
    </source>
</reference>
<feature type="binding site" evidence="4">
    <location>
        <position position="33"/>
    </location>
    <ligand>
        <name>Ni(2+)</name>
        <dbReference type="ChEBI" id="CHEBI:49786"/>
    </ligand>
</feature>
<evidence type="ECO:0000256" key="3">
    <source>
        <dbReference type="ARBA" id="ARBA00022833"/>
    </source>
</evidence>
<keyword evidence="2 4" id="KW-0479">Metal-binding</keyword>
<evidence type="ECO:0000256" key="1">
    <source>
        <dbReference type="ARBA" id="ARBA00022596"/>
    </source>
</evidence>
<comment type="caution">
    <text evidence="6">The sequence shown here is derived from an EMBL/GenBank/DDBJ whole genome shotgun (WGS) entry which is preliminary data.</text>
</comment>
<feature type="binding site" evidence="4">
    <location>
        <position position="123"/>
    </location>
    <ligand>
        <name>Zn(2+)</name>
        <dbReference type="ChEBI" id="CHEBI:29105"/>
    </ligand>
</feature>
<dbReference type="Gene3D" id="3.30.2320.80">
    <property type="match status" value="1"/>
</dbReference>
<dbReference type="InterPro" id="IPR000688">
    <property type="entry name" value="HypA/HybF"/>
</dbReference>
<keyword evidence="3 4" id="KW-0862">Zinc</keyword>
<comment type="function">
    <text evidence="4">Involved in the maturation of [NiFe] hydrogenases. Required for nickel insertion into the metal center of the hydrogenase.</text>
</comment>
<accession>A0A2K4MMC4</accession>
<dbReference type="Pfam" id="PF01155">
    <property type="entry name" value="HypA"/>
    <property type="match status" value="1"/>
</dbReference>
<dbReference type="Proteomes" id="UP000236416">
    <property type="component" value="Unassembled WGS sequence"/>
</dbReference>
<feature type="region of interest" description="Disordered" evidence="5">
    <location>
        <begin position="1"/>
        <end position="23"/>
    </location>
</feature>
<dbReference type="PANTHER" id="PTHR34535:SF3">
    <property type="entry name" value="HYDROGENASE MATURATION FACTOR HYPA"/>
    <property type="match status" value="1"/>
</dbReference>
<comment type="similarity">
    <text evidence="4">Belongs to the HypA/HybF family.</text>
</comment>
<evidence type="ECO:0000313" key="6">
    <source>
        <dbReference type="EMBL" id="POA98247.1"/>
    </source>
</evidence>
<name>A0A2K4MMC4_9NEIS</name>
<protein>
    <recommendedName>
        <fullName evidence="4">Hydrogenase maturation factor HypA</fullName>
    </recommendedName>
</protein>
<keyword evidence="7" id="KW-1185">Reference proteome</keyword>
<dbReference type="AlphaFoldDB" id="A0A2K4MMC4"/>
<dbReference type="GO" id="GO:0051604">
    <property type="term" value="P:protein maturation"/>
    <property type="evidence" value="ECO:0007669"/>
    <property type="project" value="InterPro"/>
</dbReference>
<feature type="binding site" evidence="4">
    <location>
        <position position="107"/>
    </location>
    <ligand>
        <name>Zn(2+)</name>
        <dbReference type="ChEBI" id="CHEBI:29105"/>
    </ligand>
</feature>
<dbReference type="HAMAP" id="MF_00213">
    <property type="entry name" value="HypA_HybF"/>
    <property type="match status" value="1"/>
</dbReference>
<dbReference type="EMBL" id="PPTF01000060">
    <property type="protein sequence ID" value="POA98247.1"/>
    <property type="molecule type" value="Genomic_DNA"/>
</dbReference>
<organism evidence="6 7">
    <name type="scientific">Chromobacterium sinusclupearum</name>
    <dbReference type="NCBI Taxonomy" id="2077146"/>
    <lineage>
        <taxon>Bacteria</taxon>
        <taxon>Pseudomonadati</taxon>
        <taxon>Pseudomonadota</taxon>
        <taxon>Betaproteobacteria</taxon>
        <taxon>Neisseriales</taxon>
        <taxon>Chromobacteriaceae</taxon>
        <taxon>Chromobacterium</taxon>
    </lineage>
</organism>
<feature type="binding site" evidence="4">
    <location>
        <position position="104"/>
    </location>
    <ligand>
        <name>Zn(2+)</name>
        <dbReference type="ChEBI" id="CHEBI:29105"/>
    </ligand>
</feature>
<evidence type="ECO:0000256" key="5">
    <source>
        <dbReference type="SAM" id="MobiDB-lite"/>
    </source>
</evidence>
<dbReference type="GO" id="GO:0016151">
    <property type="term" value="F:nickel cation binding"/>
    <property type="evidence" value="ECO:0007669"/>
    <property type="project" value="UniProtKB-UniRule"/>
</dbReference>
<proteinExistence type="inferred from homology"/>
<dbReference type="GO" id="GO:0008270">
    <property type="term" value="F:zinc ion binding"/>
    <property type="evidence" value="ECO:0007669"/>
    <property type="project" value="UniProtKB-UniRule"/>
</dbReference>
<evidence type="ECO:0000313" key="7">
    <source>
        <dbReference type="Proteomes" id="UP000236416"/>
    </source>
</evidence>
<feature type="binding site" evidence="4">
    <location>
        <position position="120"/>
    </location>
    <ligand>
        <name>Zn(2+)</name>
        <dbReference type="ChEBI" id="CHEBI:29105"/>
    </ligand>
</feature>
<dbReference type="PANTHER" id="PTHR34535">
    <property type="entry name" value="HYDROGENASE MATURATION FACTOR HYPA"/>
    <property type="match status" value="1"/>
</dbReference>
<evidence type="ECO:0000256" key="4">
    <source>
        <dbReference type="HAMAP-Rule" id="MF_00213"/>
    </source>
</evidence>
<evidence type="ECO:0000256" key="2">
    <source>
        <dbReference type="ARBA" id="ARBA00022723"/>
    </source>
</evidence>
<gene>
    <name evidence="4" type="primary">hypA</name>
    <name evidence="6" type="ORF">C2134_12405</name>
</gene>
<keyword evidence="1 4" id="KW-0533">Nickel</keyword>